<keyword evidence="7" id="KW-0238">DNA-binding</keyword>
<dbReference type="PROSITE" id="PS51194">
    <property type="entry name" value="HELICASE_CTER"/>
    <property type="match status" value="1"/>
</dbReference>
<dbReference type="SUPFAM" id="SSF52540">
    <property type="entry name" value="P-loop containing nucleoside triphosphate hydrolases"/>
    <property type="match status" value="2"/>
</dbReference>
<dbReference type="InterPro" id="IPR014001">
    <property type="entry name" value="Helicase_ATP-bd"/>
</dbReference>
<evidence type="ECO:0000259" key="11">
    <source>
        <dbReference type="PROSITE" id="PS51194"/>
    </source>
</evidence>
<feature type="compositionally biased region" description="Basic and acidic residues" evidence="9">
    <location>
        <begin position="1023"/>
        <end position="1037"/>
    </location>
</feature>
<dbReference type="GO" id="GO:0016887">
    <property type="term" value="F:ATP hydrolysis activity"/>
    <property type="evidence" value="ECO:0007669"/>
    <property type="project" value="InterPro"/>
</dbReference>
<feature type="domain" description="Helicase C-terminal" evidence="11">
    <location>
        <begin position="790"/>
        <end position="949"/>
    </location>
</feature>
<evidence type="ECO:0000256" key="7">
    <source>
        <dbReference type="ARBA" id="ARBA00023125"/>
    </source>
</evidence>
<organism evidence="12 13">
    <name type="scientific">Apiosordaria backusii</name>
    <dbReference type="NCBI Taxonomy" id="314023"/>
    <lineage>
        <taxon>Eukaryota</taxon>
        <taxon>Fungi</taxon>
        <taxon>Dikarya</taxon>
        <taxon>Ascomycota</taxon>
        <taxon>Pezizomycotina</taxon>
        <taxon>Sordariomycetes</taxon>
        <taxon>Sordariomycetidae</taxon>
        <taxon>Sordariales</taxon>
        <taxon>Lasiosphaeriaceae</taxon>
        <taxon>Apiosordaria</taxon>
    </lineage>
</organism>
<keyword evidence="3" id="KW-0547">Nucleotide-binding</keyword>
<evidence type="ECO:0000259" key="10">
    <source>
        <dbReference type="PROSITE" id="PS51192"/>
    </source>
</evidence>
<accession>A0AA40DR53</accession>
<keyword evidence="4 12" id="KW-0378">Hydrolase</keyword>
<evidence type="ECO:0000256" key="1">
    <source>
        <dbReference type="ARBA" id="ARBA00004123"/>
    </source>
</evidence>
<dbReference type="SMART" id="SM00490">
    <property type="entry name" value="HELICc"/>
    <property type="match status" value="1"/>
</dbReference>
<name>A0AA40DR53_9PEZI</name>
<feature type="region of interest" description="Disordered" evidence="9">
    <location>
        <begin position="1023"/>
        <end position="1076"/>
    </location>
</feature>
<feature type="domain" description="Helicase ATP-binding" evidence="10">
    <location>
        <begin position="468"/>
        <end position="646"/>
    </location>
</feature>
<dbReference type="InterPro" id="IPR049730">
    <property type="entry name" value="SNF2/RAD54-like_C"/>
</dbReference>
<comment type="similarity">
    <text evidence="2">Belongs to the SNF2/RAD54 helicase family.</text>
</comment>
<dbReference type="Gene3D" id="3.40.50.300">
    <property type="entry name" value="P-loop containing nucleotide triphosphate hydrolases"/>
    <property type="match status" value="1"/>
</dbReference>
<evidence type="ECO:0000256" key="8">
    <source>
        <dbReference type="ARBA" id="ARBA00023242"/>
    </source>
</evidence>
<dbReference type="GO" id="GO:0005634">
    <property type="term" value="C:nucleus"/>
    <property type="evidence" value="ECO:0007669"/>
    <property type="project" value="UniProtKB-SubCell"/>
</dbReference>
<dbReference type="Proteomes" id="UP001172159">
    <property type="component" value="Unassembled WGS sequence"/>
</dbReference>
<evidence type="ECO:0000256" key="3">
    <source>
        <dbReference type="ARBA" id="ARBA00022741"/>
    </source>
</evidence>
<keyword evidence="5" id="KW-0347">Helicase</keyword>
<dbReference type="GO" id="GO:0004386">
    <property type="term" value="F:helicase activity"/>
    <property type="evidence" value="ECO:0007669"/>
    <property type="project" value="UniProtKB-KW"/>
</dbReference>
<dbReference type="InterPro" id="IPR038718">
    <property type="entry name" value="SNF2-like_sf"/>
</dbReference>
<gene>
    <name evidence="12" type="ORF">B0T21DRAFT_396643</name>
</gene>
<comment type="subcellular location">
    <subcellularLocation>
        <location evidence="1">Nucleus</location>
    </subcellularLocation>
</comment>
<dbReference type="InterPro" id="IPR001650">
    <property type="entry name" value="Helicase_C-like"/>
</dbReference>
<reference evidence="12" key="1">
    <citation type="submission" date="2023-06" db="EMBL/GenBank/DDBJ databases">
        <title>Genome-scale phylogeny and comparative genomics of the fungal order Sordariales.</title>
        <authorList>
            <consortium name="Lawrence Berkeley National Laboratory"/>
            <person name="Hensen N."/>
            <person name="Bonometti L."/>
            <person name="Westerberg I."/>
            <person name="Brannstrom I.O."/>
            <person name="Guillou S."/>
            <person name="Cros-Aarteil S."/>
            <person name="Calhoun S."/>
            <person name="Haridas S."/>
            <person name="Kuo A."/>
            <person name="Mondo S."/>
            <person name="Pangilinan J."/>
            <person name="Riley R."/>
            <person name="Labutti K."/>
            <person name="Andreopoulos B."/>
            <person name="Lipzen A."/>
            <person name="Chen C."/>
            <person name="Yanf M."/>
            <person name="Daum C."/>
            <person name="Ng V."/>
            <person name="Clum A."/>
            <person name="Steindorff A."/>
            <person name="Ohm R."/>
            <person name="Martin F."/>
            <person name="Silar P."/>
            <person name="Natvig D."/>
            <person name="Lalanne C."/>
            <person name="Gautier V."/>
            <person name="Ament-Velasquez S.L."/>
            <person name="Kruys A."/>
            <person name="Hutchinson M.I."/>
            <person name="Powell A.J."/>
            <person name="Barry K."/>
            <person name="Miller A.N."/>
            <person name="Grigoriev I.V."/>
            <person name="Debuchy R."/>
            <person name="Gladieux P."/>
            <person name="Thoren M.H."/>
            <person name="Johannesson H."/>
        </authorList>
    </citation>
    <scope>NUCLEOTIDE SEQUENCE</scope>
    <source>
        <strain evidence="12">CBS 540.89</strain>
    </source>
</reference>
<dbReference type="Gene3D" id="3.40.50.10810">
    <property type="entry name" value="Tandem AAA-ATPase domain"/>
    <property type="match status" value="1"/>
</dbReference>
<protein>
    <submittedName>
        <fullName evidence="12">P-loop containing nucleoside triphosphate hydrolase protein</fullName>
    </submittedName>
</protein>
<dbReference type="InterPro" id="IPR044574">
    <property type="entry name" value="ARIP4-like"/>
</dbReference>
<dbReference type="InterPro" id="IPR000330">
    <property type="entry name" value="SNF2_N"/>
</dbReference>
<dbReference type="EMBL" id="JAUKTV010000017">
    <property type="protein sequence ID" value="KAK0710406.1"/>
    <property type="molecule type" value="Genomic_DNA"/>
</dbReference>
<feature type="compositionally biased region" description="Basic and acidic residues" evidence="9">
    <location>
        <begin position="303"/>
        <end position="314"/>
    </location>
</feature>
<evidence type="ECO:0000313" key="13">
    <source>
        <dbReference type="Proteomes" id="UP001172159"/>
    </source>
</evidence>
<evidence type="ECO:0000256" key="5">
    <source>
        <dbReference type="ARBA" id="ARBA00022806"/>
    </source>
</evidence>
<feature type="region of interest" description="Disordered" evidence="9">
    <location>
        <begin position="287"/>
        <end position="315"/>
    </location>
</feature>
<feature type="compositionally biased region" description="Basic residues" evidence="9">
    <location>
        <begin position="1051"/>
        <end position="1060"/>
    </location>
</feature>
<dbReference type="PANTHER" id="PTHR45797">
    <property type="entry name" value="RAD54-LIKE"/>
    <property type="match status" value="1"/>
</dbReference>
<dbReference type="PROSITE" id="PS51192">
    <property type="entry name" value="HELICASE_ATP_BIND_1"/>
    <property type="match status" value="1"/>
</dbReference>
<dbReference type="InterPro" id="IPR027417">
    <property type="entry name" value="P-loop_NTPase"/>
</dbReference>
<keyword evidence="13" id="KW-1185">Reference proteome</keyword>
<dbReference type="Pfam" id="PF00271">
    <property type="entry name" value="Helicase_C"/>
    <property type="match status" value="1"/>
</dbReference>
<proteinExistence type="inferred from homology"/>
<evidence type="ECO:0000256" key="9">
    <source>
        <dbReference type="SAM" id="MobiDB-lite"/>
    </source>
</evidence>
<evidence type="ECO:0000313" key="12">
    <source>
        <dbReference type="EMBL" id="KAK0710406.1"/>
    </source>
</evidence>
<feature type="region of interest" description="Disordered" evidence="9">
    <location>
        <begin position="391"/>
        <end position="442"/>
    </location>
</feature>
<feature type="compositionally biased region" description="Polar residues" evidence="9">
    <location>
        <begin position="393"/>
        <end position="406"/>
    </location>
</feature>
<evidence type="ECO:0000256" key="6">
    <source>
        <dbReference type="ARBA" id="ARBA00022840"/>
    </source>
</evidence>
<keyword evidence="6" id="KW-0067">ATP-binding</keyword>
<feature type="compositionally biased region" description="Basic residues" evidence="9">
    <location>
        <begin position="61"/>
        <end position="70"/>
    </location>
</feature>
<evidence type="ECO:0000256" key="2">
    <source>
        <dbReference type="ARBA" id="ARBA00007025"/>
    </source>
</evidence>
<dbReference type="AlphaFoldDB" id="A0AA40DR53"/>
<dbReference type="Pfam" id="PF00176">
    <property type="entry name" value="SNF2-rel_dom"/>
    <property type="match status" value="1"/>
</dbReference>
<comment type="caution">
    <text evidence="12">The sequence shown here is derived from an EMBL/GenBank/DDBJ whole genome shotgun (WGS) entry which is preliminary data.</text>
</comment>
<dbReference type="PANTHER" id="PTHR45797:SF1">
    <property type="entry name" value="HELICASE ARIP4"/>
    <property type="match status" value="1"/>
</dbReference>
<keyword evidence="8" id="KW-0539">Nucleus</keyword>
<dbReference type="SMART" id="SM00487">
    <property type="entry name" value="DEXDc"/>
    <property type="match status" value="1"/>
</dbReference>
<evidence type="ECO:0000256" key="4">
    <source>
        <dbReference type="ARBA" id="ARBA00022801"/>
    </source>
</evidence>
<feature type="region of interest" description="Disordered" evidence="9">
    <location>
        <begin position="55"/>
        <end position="77"/>
    </location>
</feature>
<dbReference type="GO" id="GO:0005524">
    <property type="term" value="F:ATP binding"/>
    <property type="evidence" value="ECO:0007669"/>
    <property type="project" value="UniProtKB-KW"/>
</dbReference>
<dbReference type="CDD" id="cd18793">
    <property type="entry name" value="SF2_C_SNF"/>
    <property type="match status" value="1"/>
</dbReference>
<dbReference type="GO" id="GO:0003677">
    <property type="term" value="F:DNA binding"/>
    <property type="evidence" value="ECO:0007669"/>
    <property type="project" value="UniProtKB-KW"/>
</dbReference>
<sequence>MPGEAMHHTRGHMQICITSVHPKFNMLDGHMSISTESLKSAASASCKRNKQQSCGSQRFIATKKKSHRTSRSQQPIARKNAMCCKQTRRSPRIPSSCKEELRGICLGDLETTLYGVLEKIHLRYPSWHQSLRLCELTPGFPAAMWLSQLLFPPRSTNEKPLECDEVLRRMGVEPEWELISVKPSPKRCWCHNKAVRALYARLCSPRQTTNTSFESRLHQQKNHERPQRIVTTTHIGGEPRQEKAPWAVLSTGRQQSEESSRTHQAVHCLRLSRLHILQRSRKAQPLSLIQNAVQPRGTRRRSHLGDKGGGDHRLVGGTRAELRTRKKNKDKLRKAISRGVGTLPRVLVIEEKTATQATQAMASTGGEGREYWEEEEELSAQRWEAQLVGQGHTGRQQQATLNTSLRNGARGREMAEDSESGGSSAKGRDLTVNLSRGPNDPPIRISEHLGELMKPHQLDGVRFMFENIVVCDKDTGCLLAHEMGLGKTLQVIALMMTIAEANSSDNAGVRRQIPARLRRLSAVIVCPPGLVANWEAEISKWVPNGMLGRVCTRTTRGGVETWAKEGGVIIKGMQAFKDMARPEKDVIKTAATLVVCDEAQTIKNEKTGMWKAMTEFETKNRIALTGTPLSRDAMDVQCVMNWAVPNLLPEGKVFKKEYGNPIRLGLFEESTGSAKLLAQQQVRQLQAIIGPKLHRCGISVISHEMPNKKEFLILMPISPLQKALYEAYLDWQKGEKTGGLGPFELVTNLRPLLAHPRVFRGTKAGGKPAFTTIMESEIPSTLNDEMASNKVRVLIHIVEASRRLGEKVLLFSQSIPTLDFLGTVLGKREIGYQRLDGKTSPNNRQQLIKDFNEGRSGDVFLISTMAGGTGHNIQAASRVVIFDSGYTPAQEQQAIARAYRMGQQKDVYVYWLVTGGTFDEGLQQLRVGKEHLASRILDGKTPRPTASQYASLMQPLSPTPYCDYEEMKGKDTIIDSMIECAALKTAIANILPTEIFHVEEECKETRDVIRKVVPLPPKEIRQRAAERTVERGKRAHEDESDLELEDLTGRPNRRVHKRRRKEEQGLSAENPIEIDI</sequence>